<dbReference type="AlphaFoldDB" id="A0A9W6TYJ2"/>
<evidence type="ECO:0000313" key="2">
    <source>
        <dbReference type="EMBL" id="GMF22185.1"/>
    </source>
</evidence>
<accession>A0A9W6TYJ2</accession>
<dbReference type="EMBL" id="BSXW01000433">
    <property type="protein sequence ID" value="GMF22185.1"/>
    <property type="molecule type" value="Genomic_DNA"/>
</dbReference>
<protein>
    <submittedName>
        <fullName evidence="2">Unnamed protein product</fullName>
    </submittedName>
</protein>
<feature type="region of interest" description="Disordered" evidence="1">
    <location>
        <begin position="292"/>
        <end position="343"/>
    </location>
</feature>
<gene>
    <name evidence="2" type="ORF">Plil01_000880800</name>
</gene>
<dbReference type="Proteomes" id="UP001165083">
    <property type="component" value="Unassembled WGS sequence"/>
</dbReference>
<feature type="region of interest" description="Disordered" evidence="1">
    <location>
        <begin position="23"/>
        <end position="93"/>
    </location>
</feature>
<feature type="compositionally biased region" description="Basic and acidic residues" evidence="1">
    <location>
        <begin position="300"/>
        <end position="312"/>
    </location>
</feature>
<name>A0A9W6TYJ2_9STRA</name>
<comment type="caution">
    <text evidence="2">The sequence shown here is derived from an EMBL/GenBank/DDBJ whole genome shotgun (WGS) entry which is preliminary data.</text>
</comment>
<reference evidence="2" key="1">
    <citation type="submission" date="2023-04" db="EMBL/GenBank/DDBJ databases">
        <title>Phytophthora lilii NBRC 32176.</title>
        <authorList>
            <person name="Ichikawa N."/>
            <person name="Sato H."/>
            <person name="Tonouchi N."/>
        </authorList>
    </citation>
    <scope>NUCLEOTIDE SEQUENCE</scope>
    <source>
        <strain evidence="2">NBRC 32176</strain>
    </source>
</reference>
<evidence type="ECO:0000313" key="3">
    <source>
        <dbReference type="Proteomes" id="UP001165083"/>
    </source>
</evidence>
<feature type="compositionally biased region" description="Basic and acidic residues" evidence="1">
    <location>
        <begin position="35"/>
        <end position="51"/>
    </location>
</feature>
<sequence length="495" mass="54652">MIPAISSAEIKTRTTVNEQLKHNFTNQQDAESEDEHVVHDEPVENPERVADEAGTAQGDRDRGARPGLPHSLDGLKRRRVQEEATSGGDPAHDVANSAHVLRVDSELGVAEVDGYVASCENFSDEVRHEQREDVVGDVAVDHPGQSSKGVRTGLEALIPAFRLNVVLGEDSTATPADVEASAAAPWLNFGWQRVCRRVQHEVQHQRGRVKRDEQDVGRDDVPIVREHAVVEPHDVVGQTGDHHVHVDEGGRPVLEDVVELLHRSPVETHSDDIAEDAHGGAHLSSGLACVSQTTDGSVKCGDEQDEERHPQDPCDLTALGRVAPVDGERDEEDVGRDDEPVAREDAVRDPRAVVGEFSDHHVHVIEHGGLVLHVKEFLHRRSIEADRHHVTDEAERRVDMVSTLTCVAEPTYNGVACQDRHDRKHNCQYARDVAPLGGVPPVDCQERQGGDVAEHEDPEYREPVLPYSIHMWPLASSDTSGMTDATPMSRFWWIR</sequence>
<organism evidence="2 3">
    <name type="scientific">Phytophthora lilii</name>
    <dbReference type="NCBI Taxonomy" id="2077276"/>
    <lineage>
        <taxon>Eukaryota</taxon>
        <taxon>Sar</taxon>
        <taxon>Stramenopiles</taxon>
        <taxon>Oomycota</taxon>
        <taxon>Peronosporomycetes</taxon>
        <taxon>Peronosporales</taxon>
        <taxon>Peronosporaceae</taxon>
        <taxon>Phytophthora</taxon>
    </lineage>
</organism>
<proteinExistence type="predicted"/>
<keyword evidence="3" id="KW-1185">Reference proteome</keyword>
<evidence type="ECO:0000256" key="1">
    <source>
        <dbReference type="SAM" id="MobiDB-lite"/>
    </source>
</evidence>